<dbReference type="Pfam" id="PF12161">
    <property type="entry name" value="HsdM_N"/>
    <property type="match status" value="1"/>
</dbReference>
<comment type="caution">
    <text evidence="4">The sequence shown here is derived from an EMBL/GenBank/DDBJ whole genome shotgun (WGS) entry which is preliminary data.</text>
</comment>
<keyword evidence="4" id="KW-0808">Transferase</keyword>
<evidence type="ECO:0000256" key="1">
    <source>
        <dbReference type="ARBA" id="ARBA00006594"/>
    </source>
</evidence>
<sequence>MADKNNANIGFEKEIWDAACVLWGHIPAAEYRKVIIGLIFLRYISAAFDKRYKELVEDGDGFEDDIDAYTMEHTSDVDNVMEIIEQSYRMQAE</sequence>
<dbReference type="InterPro" id="IPR038333">
    <property type="entry name" value="T1MK-like_N_sf"/>
</dbReference>
<dbReference type="GO" id="GO:0032259">
    <property type="term" value="P:methylation"/>
    <property type="evidence" value="ECO:0007669"/>
    <property type="project" value="UniProtKB-KW"/>
</dbReference>
<evidence type="ECO:0000313" key="5">
    <source>
        <dbReference type="Proteomes" id="UP000018300"/>
    </source>
</evidence>
<evidence type="ECO:0000256" key="2">
    <source>
        <dbReference type="ARBA" id="ARBA00022747"/>
    </source>
</evidence>
<gene>
    <name evidence="4" type="ORF">BN569_01412</name>
</gene>
<dbReference type="GO" id="GO:0008168">
    <property type="term" value="F:methyltransferase activity"/>
    <property type="evidence" value="ECO:0007669"/>
    <property type="project" value="UniProtKB-KW"/>
</dbReference>
<comment type="similarity">
    <text evidence="1">Belongs to the N(4)/N(6)-methyltransferase family.</text>
</comment>
<reference evidence="4" key="1">
    <citation type="submission" date="2012-11" db="EMBL/GenBank/DDBJ databases">
        <title>Dependencies among metagenomic species, viruses, plasmids and units of genetic variation.</title>
        <authorList>
            <person name="Nielsen H.B."/>
            <person name="Almeida M."/>
            <person name="Juncker A.S."/>
            <person name="Rasmussen S."/>
            <person name="Li J."/>
            <person name="Sunagawa S."/>
            <person name="Plichta D."/>
            <person name="Gautier L."/>
            <person name="Le Chatelier E."/>
            <person name="Peletier E."/>
            <person name="Bonde I."/>
            <person name="Nielsen T."/>
            <person name="Manichanh C."/>
            <person name="Arumugam M."/>
            <person name="Batto J."/>
            <person name="Santos M.B.Q.D."/>
            <person name="Blom N."/>
            <person name="Borruel N."/>
            <person name="Burgdorf K.S."/>
            <person name="Boumezbeur F."/>
            <person name="Casellas F."/>
            <person name="Dore J."/>
            <person name="Guarner F."/>
            <person name="Hansen T."/>
            <person name="Hildebrand F."/>
            <person name="Kaas R.S."/>
            <person name="Kennedy S."/>
            <person name="Kristiansen K."/>
            <person name="Kultima J.R."/>
            <person name="Leonard P."/>
            <person name="Levenez F."/>
            <person name="Lund O."/>
            <person name="Moumen B."/>
            <person name="Le Paslier D."/>
            <person name="Pons N."/>
            <person name="Pedersen O."/>
            <person name="Prifti E."/>
            <person name="Qin J."/>
            <person name="Raes J."/>
            <person name="Tap J."/>
            <person name="Tims S."/>
            <person name="Ussery D.W."/>
            <person name="Yamada T."/>
            <person name="MetaHit consortium"/>
            <person name="Renault P."/>
            <person name="Sicheritz-Ponten T."/>
            <person name="Bork P."/>
            <person name="Wang J."/>
            <person name="Brunak S."/>
            <person name="Ehrlich S.D."/>
        </authorList>
    </citation>
    <scope>NUCLEOTIDE SEQUENCE [LARGE SCALE GENOMIC DNA]</scope>
</reference>
<feature type="domain" description="N6 adenine-specific DNA methyltransferase N-terminal" evidence="3">
    <location>
        <begin position="12"/>
        <end position="75"/>
    </location>
</feature>
<name>R5LZX0_9FIRM</name>
<evidence type="ECO:0000313" key="4">
    <source>
        <dbReference type="EMBL" id="CCY78621.1"/>
    </source>
</evidence>
<dbReference type="Proteomes" id="UP000018300">
    <property type="component" value="Unassembled WGS sequence"/>
</dbReference>
<dbReference type="SUPFAM" id="SSF53335">
    <property type="entry name" value="S-adenosyl-L-methionine-dependent methyltransferases"/>
    <property type="match status" value="1"/>
</dbReference>
<accession>R5LZX0</accession>
<dbReference type="GO" id="GO:0009307">
    <property type="term" value="P:DNA restriction-modification system"/>
    <property type="evidence" value="ECO:0007669"/>
    <property type="project" value="UniProtKB-KW"/>
</dbReference>
<evidence type="ECO:0000259" key="3">
    <source>
        <dbReference type="Pfam" id="PF12161"/>
    </source>
</evidence>
<protein>
    <submittedName>
        <fullName evidence="4">Type I restriction-modification system DNA methylase</fullName>
    </submittedName>
</protein>
<dbReference type="InterPro" id="IPR029063">
    <property type="entry name" value="SAM-dependent_MTases_sf"/>
</dbReference>
<dbReference type="EMBL" id="CAYU010000112">
    <property type="protein sequence ID" value="CCY78621.1"/>
    <property type="molecule type" value="Genomic_DNA"/>
</dbReference>
<dbReference type="AlphaFoldDB" id="R5LZX0"/>
<dbReference type="InterPro" id="IPR022749">
    <property type="entry name" value="D12N6_MeTrfase_N"/>
</dbReference>
<proteinExistence type="inferred from homology"/>
<organism evidence="4 5">
    <name type="scientific">Eshraghiella crossota CAG:259</name>
    <dbReference type="NCBI Taxonomy" id="1263062"/>
    <lineage>
        <taxon>Bacteria</taxon>
        <taxon>Bacillati</taxon>
        <taxon>Bacillota</taxon>
        <taxon>Clostridia</taxon>
        <taxon>Lachnospirales</taxon>
        <taxon>Lachnospiraceae</taxon>
        <taxon>Eshraghiella</taxon>
    </lineage>
</organism>
<keyword evidence="4" id="KW-0489">Methyltransferase</keyword>
<dbReference type="Gene3D" id="1.20.1260.30">
    <property type="match status" value="1"/>
</dbReference>
<keyword evidence="2" id="KW-0680">Restriction system</keyword>